<dbReference type="InterPro" id="IPR036048">
    <property type="entry name" value="Interleukin_8-like_sf"/>
</dbReference>
<reference evidence="5" key="2">
    <citation type="submission" date="2025-08" db="UniProtKB">
        <authorList>
            <consortium name="Ensembl"/>
        </authorList>
    </citation>
    <scope>IDENTIFICATION</scope>
</reference>
<feature type="domain" description="Chemokine interleukin-8-like" evidence="4">
    <location>
        <begin position="24"/>
        <end position="79"/>
    </location>
</feature>
<evidence type="ECO:0000259" key="4">
    <source>
        <dbReference type="Pfam" id="PF00048"/>
    </source>
</evidence>
<keyword evidence="6" id="KW-1185">Reference proteome</keyword>
<evidence type="ECO:0000256" key="1">
    <source>
        <dbReference type="ARBA" id="ARBA00022514"/>
    </source>
</evidence>
<proteinExistence type="predicted"/>
<evidence type="ECO:0000313" key="5">
    <source>
        <dbReference type="Ensembl" id="ENSPFOP00000025201.1"/>
    </source>
</evidence>
<dbReference type="GeneTree" id="ENSGT00940000175682"/>
<reference evidence="6" key="1">
    <citation type="submission" date="2013-10" db="EMBL/GenBank/DDBJ databases">
        <authorList>
            <person name="Schartl M."/>
            <person name="Warren W."/>
        </authorList>
    </citation>
    <scope>NUCLEOTIDE SEQUENCE [LARGE SCALE GENOMIC DNA]</scope>
    <source>
        <strain evidence="6">female</strain>
    </source>
</reference>
<name>A0A096M1B0_POEFO</name>
<dbReference type="EMBL" id="AYCK01010552">
    <property type="status" value="NOT_ANNOTATED_CDS"/>
    <property type="molecule type" value="Genomic_DNA"/>
</dbReference>
<evidence type="ECO:0000313" key="6">
    <source>
        <dbReference type="Proteomes" id="UP000028760"/>
    </source>
</evidence>
<protein>
    <recommendedName>
        <fullName evidence="4">Chemokine interleukin-8-like domain-containing protein</fullName>
    </recommendedName>
</protein>
<dbReference type="GO" id="GO:0006955">
    <property type="term" value="P:immune response"/>
    <property type="evidence" value="ECO:0007669"/>
    <property type="project" value="InterPro"/>
</dbReference>
<dbReference type="InterPro" id="IPR001811">
    <property type="entry name" value="Chemokine_IL8-like_dom"/>
</dbReference>
<dbReference type="GO" id="GO:0005615">
    <property type="term" value="C:extracellular space"/>
    <property type="evidence" value="ECO:0007669"/>
    <property type="project" value="UniProtKB-KW"/>
</dbReference>
<organism evidence="5 6">
    <name type="scientific">Poecilia formosa</name>
    <name type="common">Amazon molly</name>
    <name type="synonym">Limia formosa</name>
    <dbReference type="NCBI Taxonomy" id="48698"/>
    <lineage>
        <taxon>Eukaryota</taxon>
        <taxon>Metazoa</taxon>
        <taxon>Chordata</taxon>
        <taxon>Craniata</taxon>
        <taxon>Vertebrata</taxon>
        <taxon>Euteleostomi</taxon>
        <taxon>Actinopterygii</taxon>
        <taxon>Neopterygii</taxon>
        <taxon>Teleostei</taxon>
        <taxon>Neoteleostei</taxon>
        <taxon>Acanthomorphata</taxon>
        <taxon>Ovalentaria</taxon>
        <taxon>Atherinomorphae</taxon>
        <taxon>Cyprinodontiformes</taxon>
        <taxon>Poeciliidae</taxon>
        <taxon>Poeciliinae</taxon>
        <taxon>Poecilia</taxon>
    </lineage>
</organism>
<dbReference type="AlphaFoldDB" id="A0A096M1B0"/>
<feature type="region of interest" description="Disordered" evidence="2">
    <location>
        <begin position="103"/>
        <end position="142"/>
    </location>
</feature>
<reference evidence="5" key="3">
    <citation type="submission" date="2025-09" db="UniProtKB">
        <authorList>
            <consortium name="Ensembl"/>
        </authorList>
    </citation>
    <scope>IDENTIFICATION</scope>
</reference>
<sequence length="142" mass="14939">MLKVALVAVIMAVVSANPGEKLFSCCKKVSTAEIKEPIIKFEVQRSNPPCVTAVIFTTQTGHYCSHPQAPWVFQKIQELRRAKAQLSTPQVVSSVLLSIITSTAAPPSSSSPGPSSSSTSSSFSSSASTTAESETFSASTDQ</sequence>
<dbReference type="Pfam" id="PF00048">
    <property type="entry name" value="IL8"/>
    <property type="match status" value="1"/>
</dbReference>
<evidence type="ECO:0000256" key="3">
    <source>
        <dbReference type="SAM" id="SignalP"/>
    </source>
</evidence>
<dbReference type="GO" id="GO:0008009">
    <property type="term" value="F:chemokine activity"/>
    <property type="evidence" value="ECO:0007669"/>
    <property type="project" value="InterPro"/>
</dbReference>
<accession>A0A096M1B0</accession>
<dbReference type="SUPFAM" id="SSF54117">
    <property type="entry name" value="Interleukin 8-like chemokines"/>
    <property type="match status" value="1"/>
</dbReference>
<feature type="signal peptide" evidence="3">
    <location>
        <begin position="1"/>
        <end position="16"/>
    </location>
</feature>
<feature type="chain" id="PRO_5001919798" description="Chemokine interleukin-8-like domain-containing protein" evidence="3">
    <location>
        <begin position="17"/>
        <end position="142"/>
    </location>
</feature>
<dbReference type="Ensembl" id="ENSPFOT00000032030.1">
    <property type="protein sequence ID" value="ENSPFOP00000025201.1"/>
    <property type="gene ID" value="ENSPFOG00000024329.1"/>
</dbReference>
<evidence type="ECO:0000256" key="2">
    <source>
        <dbReference type="SAM" id="MobiDB-lite"/>
    </source>
</evidence>
<keyword evidence="3" id="KW-0732">Signal</keyword>
<dbReference type="Proteomes" id="UP000028760">
    <property type="component" value="Unassembled WGS sequence"/>
</dbReference>
<dbReference type="Gene3D" id="2.40.50.40">
    <property type="match status" value="1"/>
</dbReference>
<keyword evidence="1" id="KW-0202">Cytokine</keyword>